<sequence length="41" mass="4811">MSLSILMLMICYKQGEIKKQPHLNYNQHKNITKEVVQALSH</sequence>
<evidence type="ECO:0000313" key="1">
    <source>
        <dbReference type="EMBL" id="SGZ15264.1"/>
    </source>
</evidence>
<organism evidence="1 2">
    <name type="scientific">Moritella viscosa</name>
    <dbReference type="NCBI Taxonomy" id="80854"/>
    <lineage>
        <taxon>Bacteria</taxon>
        <taxon>Pseudomonadati</taxon>
        <taxon>Pseudomonadota</taxon>
        <taxon>Gammaproteobacteria</taxon>
        <taxon>Alteromonadales</taxon>
        <taxon>Moritellaceae</taxon>
        <taxon>Moritella</taxon>
    </lineage>
</organism>
<dbReference type="AlphaFoldDB" id="A0A1L0CG39"/>
<accession>A0A1L0CG39</accession>
<dbReference type="EMBL" id="FPLD01000121">
    <property type="protein sequence ID" value="SGZ15264.1"/>
    <property type="molecule type" value="Genomic_DNA"/>
</dbReference>
<dbReference type="Proteomes" id="UP000183794">
    <property type="component" value="Unassembled WGS sequence"/>
</dbReference>
<reference evidence="1 2" key="1">
    <citation type="submission" date="2016-11" db="EMBL/GenBank/DDBJ databases">
        <authorList>
            <person name="Jaros S."/>
            <person name="Januszkiewicz K."/>
            <person name="Wedrychowicz H."/>
        </authorList>
    </citation>
    <scope>NUCLEOTIDE SEQUENCE [LARGE SCALE GENOMIC DNA]</scope>
    <source>
        <strain evidence="1">NVI 5450</strain>
    </source>
</reference>
<name>A0A1L0CG39_9GAMM</name>
<gene>
    <name evidence="1" type="ORF">NVI5450_4149</name>
</gene>
<evidence type="ECO:0000313" key="2">
    <source>
        <dbReference type="Proteomes" id="UP000183794"/>
    </source>
</evidence>
<proteinExistence type="predicted"/>
<protein>
    <submittedName>
        <fullName evidence="1">Uncharacterized protein</fullName>
    </submittedName>
</protein>